<dbReference type="RefSeq" id="WP_006038123.1">
    <property type="nucleotide sequence ID" value="NZ_AEDD01000005.1"/>
</dbReference>
<comment type="subcellular location">
    <subcellularLocation>
        <location evidence="1 8">Cytoplasm</location>
    </subcellularLocation>
</comment>
<keyword evidence="11" id="KW-1185">Reference proteome</keyword>
<dbReference type="SMART" id="SM00977">
    <property type="entry name" value="TilS_C"/>
    <property type="match status" value="1"/>
</dbReference>
<dbReference type="GO" id="GO:0032267">
    <property type="term" value="F:tRNA(Ile)-lysidine synthase activity"/>
    <property type="evidence" value="ECO:0007669"/>
    <property type="project" value="UniProtKB-EC"/>
</dbReference>
<proteinExistence type="inferred from homology"/>
<dbReference type="HAMAP" id="MF_01161">
    <property type="entry name" value="tRNA_Ile_lys_synt"/>
    <property type="match status" value="1"/>
</dbReference>
<accession>E0I8Y9</accession>
<dbReference type="eggNOG" id="COG0037">
    <property type="taxonomic scope" value="Bacteria"/>
</dbReference>
<comment type="function">
    <text evidence="8">Ligates lysine onto the cytidine present at position 34 of the AUA codon-specific tRNA(Ile) that contains the anticodon CAU, in an ATP-dependent manner. Cytidine is converted to lysidine, thus changing the amino acid specificity of the tRNA from methionine to isoleucine.</text>
</comment>
<evidence type="ECO:0000313" key="11">
    <source>
        <dbReference type="Proteomes" id="UP000005387"/>
    </source>
</evidence>
<dbReference type="Proteomes" id="UP000005387">
    <property type="component" value="Unassembled WGS sequence"/>
</dbReference>
<dbReference type="EMBL" id="AEDD01000005">
    <property type="protein sequence ID" value="EFM10873.1"/>
    <property type="molecule type" value="Genomic_DNA"/>
</dbReference>
<evidence type="ECO:0000256" key="1">
    <source>
        <dbReference type="ARBA" id="ARBA00004496"/>
    </source>
</evidence>
<keyword evidence="2 8" id="KW-0963">Cytoplasm</keyword>
<evidence type="ECO:0000256" key="6">
    <source>
        <dbReference type="ARBA" id="ARBA00022840"/>
    </source>
</evidence>
<dbReference type="AlphaFoldDB" id="E0I8Y9"/>
<evidence type="ECO:0000256" key="7">
    <source>
        <dbReference type="ARBA" id="ARBA00048539"/>
    </source>
</evidence>
<comment type="similarity">
    <text evidence="8">Belongs to the tRNA(Ile)-lysidine synthase family.</text>
</comment>
<dbReference type="InterPro" id="IPR014729">
    <property type="entry name" value="Rossmann-like_a/b/a_fold"/>
</dbReference>
<evidence type="ECO:0000256" key="4">
    <source>
        <dbReference type="ARBA" id="ARBA00022694"/>
    </source>
</evidence>
<dbReference type="STRING" id="717606.PaecuDRAFT_2123"/>
<dbReference type="Gene3D" id="3.40.50.620">
    <property type="entry name" value="HUPs"/>
    <property type="match status" value="1"/>
</dbReference>
<sequence>MDEWMKQLIAARDSDQLWQQGDTIVIAVSGGPDSMMLLHLMHRIATADRLKLVAAHVDHGFRGAESTAEGEQVRAFAEQLGIAFEAVKLDMPTYIEETGMNGQLASRLRRYEFLHQVASRHGANRIALAHHADDQAETVLMRMLRGAGAGGLAGIQPKRLDKNVELIRPLLRMYKTDIFRYISQYEIPYAMDSSNEKRDYFRNEIRLDVMPYLAKYNPQLPVSLNRLAELASAEDQWMNDEASRVFKQLVTCSKGMDCELHRADFAGLPVALQRRLIKLILDYLALETAGMKLSETVDFDRIESMRTAALASSPTTWRMDAGSGVVFVRTYDVLRWSGMNSQRLRPCSPYMYVISGAEGILQVPEGGMSFRLTLSAAAAERGPYHVAFDADQLMFPLSIRNRRPGDRMRVIGLNGTKKVQDMFVDLKVPSSDRDRIPLLVDAEGQVLWIPGARRSAIAPIGAATVNVLRVHASPIETNIE</sequence>
<gene>
    <name evidence="8" type="primary">tilS</name>
    <name evidence="10" type="ORF">PaecuDRAFT_2123</name>
</gene>
<protein>
    <recommendedName>
        <fullName evidence="8">tRNA(Ile)-lysidine synthase</fullName>
        <ecNumber evidence="8">6.3.4.19</ecNumber>
    </recommendedName>
    <alternativeName>
        <fullName evidence="8">tRNA(Ile)-2-lysyl-cytidine synthase</fullName>
    </alternativeName>
    <alternativeName>
        <fullName evidence="8">tRNA(Ile)-lysidine synthetase</fullName>
    </alternativeName>
</protein>
<organism evidence="10 11">
    <name type="scientific">Paenibacillus curdlanolyticus YK9</name>
    <dbReference type="NCBI Taxonomy" id="717606"/>
    <lineage>
        <taxon>Bacteria</taxon>
        <taxon>Bacillati</taxon>
        <taxon>Bacillota</taxon>
        <taxon>Bacilli</taxon>
        <taxon>Bacillales</taxon>
        <taxon>Paenibacillaceae</taxon>
        <taxon>Paenibacillus</taxon>
    </lineage>
</organism>
<keyword evidence="4 8" id="KW-0819">tRNA processing</keyword>
<dbReference type="Pfam" id="PF11734">
    <property type="entry name" value="TilS_C"/>
    <property type="match status" value="1"/>
</dbReference>
<dbReference type="SUPFAM" id="SSF82829">
    <property type="entry name" value="MesJ substrate recognition domain-like"/>
    <property type="match status" value="1"/>
</dbReference>
<evidence type="ECO:0000256" key="3">
    <source>
        <dbReference type="ARBA" id="ARBA00022598"/>
    </source>
</evidence>
<dbReference type="GO" id="GO:0005737">
    <property type="term" value="C:cytoplasm"/>
    <property type="evidence" value="ECO:0007669"/>
    <property type="project" value="UniProtKB-SubCell"/>
</dbReference>
<keyword evidence="5 8" id="KW-0547">Nucleotide-binding</keyword>
<dbReference type="SUPFAM" id="SSF52402">
    <property type="entry name" value="Adenine nucleotide alpha hydrolases-like"/>
    <property type="match status" value="1"/>
</dbReference>
<dbReference type="InterPro" id="IPR011063">
    <property type="entry name" value="TilS/TtcA_N"/>
</dbReference>
<dbReference type="NCBIfam" id="TIGR02433">
    <property type="entry name" value="lysidine_TilS_C"/>
    <property type="match status" value="1"/>
</dbReference>
<keyword evidence="6 8" id="KW-0067">ATP-binding</keyword>
<evidence type="ECO:0000256" key="2">
    <source>
        <dbReference type="ARBA" id="ARBA00022490"/>
    </source>
</evidence>
<name>E0I8Y9_9BACL</name>
<dbReference type="GO" id="GO:0006400">
    <property type="term" value="P:tRNA modification"/>
    <property type="evidence" value="ECO:0007669"/>
    <property type="project" value="UniProtKB-UniRule"/>
</dbReference>
<dbReference type="NCBIfam" id="TIGR02432">
    <property type="entry name" value="lysidine_TilS_N"/>
    <property type="match status" value="1"/>
</dbReference>
<dbReference type="InterPro" id="IPR012795">
    <property type="entry name" value="tRNA_Ile_lys_synt_N"/>
</dbReference>
<reference evidence="10 11" key="1">
    <citation type="submission" date="2010-07" db="EMBL/GenBank/DDBJ databases">
        <title>The draft genome of Paenibacillus curdlanolyticus YK9.</title>
        <authorList>
            <consortium name="US DOE Joint Genome Institute (JGI-PGF)"/>
            <person name="Lucas S."/>
            <person name="Copeland A."/>
            <person name="Lapidus A."/>
            <person name="Cheng J.-F."/>
            <person name="Bruce D."/>
            <person name="Goodwin L."/>
            <person name="Pitluck S."/>
            <person name="Land M.L."/>
            <person name="Hauser L."/>
            <person name="Chang Y.-J."/>
            <person name="Jeffries C."/>
            <person name="Anderson I.J."/>
            <person name="Johnson E."/>
            <person name="Loganathan U."/>
            <person name="Mulhopadhyay B."/>
            <person name="Kyrpides N."/>
            <person name="Woyke T.J."/>
        </authorList>
    </citation>
    <scope>NUCLEOTIDE SEQUENCE [LARGE SCALE GENOMIC DNA]</scope>
    <source>
        <strain evidence="10 11">YK9</strain>
    </source>
</reference>
<dbReference type="Pfam" id="PF01171">
    <property type="entry name" value="ATP_bind_3"/>
    <property type="match status" value="1"/>
</dbReference>
<dbReference type="GO" id="GO:0005524">
    <property type="term" value="F:ATP binding"/>
    <property type="evidence" value="ECO:0007669"/>
    <property type="project" value="UniProtKB-UniRule"/>
</dbReference>
<evidence type="ECO:0000313" key="10">
    <source>
        <dbReference type="EMBL" id="EFM10873.1"/>
    </source>
</evidence>
<dbReference type="OrthoDB" id="9807403at2"/>
<evidence type="ECO:0000256" key="8">
    <source>
        <dbReference type="HAMAP-Rule" id="MF_01161"/>
    </source>
</evidence>
<comment type="domain">
    <text evidence="8">The N-terminal region contains the highly conserved SGGXDS motif, predicted to be a P-loop motif involved in ATP binding.</text>
</comment>
<keyword evidence="3 8" id="KW-0436">Ligase</keyword>
<dbReference type="EC" id="6.3.4.19" evidence="8"/>
<dbReference type="InterPro" id="IPR012796">
    <property type="entry name" value="Lysidine-tRNA-synth_C"/>
</dbReference>
<evidence type="ECO:0000256" key="5">
    <source>
        <dbReference type="ARBA" id="ARBA00022741"/>
    </source>
</evidence>
<comment type="catalytic activity">
    <reaction evidence="7 8">
        <text>cytidine(34) in tRNA(Ile2) + L-lysine + ATP = lysidine(34) in tRNA(Ile2) + AMP + diphosphate + H(+)</text>
        <dbReference type="Rhea" id="RHEA:43744"/>
        <dbReference type="Rhea" id="RHEA-COMP:10625"/>
        <dbReference type="Rhea" id="RHEA-COMP:10670"/>
        <dbReference type="ChEBI" id="CHEBI:15378"/>
        <dbReference type="ChEBI" id="CHEBI:30616"/>
        <dbReference type="ChEBI" id="CHEBI:32551"/>
        <dbReference type="ChEBI" id="CHEBI:33019"/>
        <dbReference type="ChEBI" id="CHEBI:82748"/>
        <dbReference type="ChEBI" id="CHEBI:83665"/>
        <dbReference type="ChEBI" id="CHEBI:456215"/>
        <dbReference type="EC" id="6.3.4.19"/>
    </reaction>
</comment>
<feature type="binding site" evidence="8">
    <location>
        <begin position="29"/>
        <end position="34"/>
    </location>
    <ligand>
        <name>ATP</name>
        <dbReference type="ChEBI" id="CHEBI:30616"/>
    </ligand>
</feature>
<dbReference type="Gene3D" id="3.30.465.60">
    <property type="match status" value="1"/>
</dbReference>
<dbReference type="InterPro" id="IPR012094">
    <property type="entry name" value="tRNA_Ile_lys_synt"/>
</dbReference>
<feature type="domain" description="Lysidine-tRNA(Ile) synthetase C-terminal" evidence="9">
    <location>
        <begin position="397"/>
        <end position="470"/>
    </location>
</feature>
<dbReference type="CDD" id="cd01992">
    <property type="entry name" value="TilS_N"/>
    <property type="match status" value="1"/>
</dbReference>
<dbReference type="PANTHER" id="PTHR43033">
    <property type="entry name" value="TRNA(ILE)-LYSIDINE SYNTHASE-RELATED"/>
    <property type="match status" value="1"/>
</dbReference>
<evidence type="ECO:0000259" key="9">
    <source>
        <dbReference type="SMART" id="SM00977"/>
    </source>
</evidence>
<dbReference type="SUPFAM" id="SSF56037">
    <property type="entry name" value="PheT/TilS domain"/>
    <property type="match status" value="1"/>
</dbReference>
<dbReference type="PANTHER" id="PTHR43033:SF1">
    <property type="entry name" value="TRNA(ILE)-LYSIDINE SYNTHASE-RELATED"/>
    <property type="match status" value="1"/>
</dbReference>